<evidence type="ECO:0000313" key="3">
    <source>
        <dbReference type="EMBL" id="NML63631.1"/>
    </source>
</evidence>
<name>A0A7Y0FKT3_9BACT</name>
<sequence length="104" mass="10661">MKYLLLITGALALSASAALAQTVLPSGAVAPAGAVVAPSGVPVTPGTVPGSQPLATPDMRAGGSPRARRRDETAPGMTHQERKNLRKMAKPRSRPDGTMKPLPN</sequence>
<organism evidence="3 4">
    <name type="scientific">Hymenobacter polaris</name>
    <dbReference type="NCBI Taxonomy" id="2682546"/>
    <lineage>
        <taxon>Bacteria</taxon>
        <taxon>Pseudomonadati</taxon>
        <taxon>Bacteroidota</taxon>
        <taxon>Cytophagia</taxon>
        <taxon>Cytophagales</taxon>
        <taxon>Hymenobacteraceae</taxon>
        <taxon>Hymenobacter</taxon>
    </lineage>
</organism>
<feature type="compositionally biased region" description="Basic and acidic residues" evidence="1">
    <location>
        <begin position="69"/>
        <end position="83"/>
    </location>
</feature>
<accession>A0A7Y0FKT3</accession>
<feature type="compositionally biased region" description="Low complexity" evidence="1">
    <location>
        <begin position="39"/>
        <end position="51"/>
    </location>
</feature>
<evidence type="ECO:0000313" key="4">
    <source>
        <dbReference type="Proteomes" id="UP000559626"/>
    </source>
</evidence>
<reference evidence="3 4" key="1">
    <citation type="submission" date="2020-04" db="EMBL/GenBank/DDBJ databases">
        <title>Hymenobacter polaris sp. nov., isolated from Arctic soil.</title>
        <authorList>
            <person name="Dahal R.H."/>
        </authorList>
    </citation>
    <scope>NUCLEOTIDE SEQUENCE [LARGE SCALE GENOMIC DNA]</scope>
    <source>
        <strain evidence="3 4">RP-2-7</strain>
    </source>
</reference>
<dbReference type="RefSeq" id="WP_169528977.1">
    <property type="nucleotide sequence ID" value="NZ_JABBGH010000001.1"/>
</dbReference>
<comment type="caution">
    <text evidence="3">The sequence shown here is derived from an EMBL/GenBank/DDBJ whole genome shotgun (WGS) entry which is preliminary data.</text>
</comment>
<proteinExistence type="predicted"/>
<evidence type="ECO:0000256" key="2">
    <source>
        <dbReference type="SAM" id="SignalP"/>
    </source>
</evidence>
<evidence type="ECO:0000256" key="1">
    <source>
        <dbReference type="SAM" id="MobiDB-lite"/>
    </source>
</evidence>
<dbReference type="Proteomes" id="UP000559626">
    <property type="component" value="Unassembled WGS sequence"/>
</dbReference>
<feature type="signal peptide" evidence="2">
    <location>
        <begin position="1"/>
        <end position="20"/>
    </location>
</feature>
<keyword evidence="4" id="KW-1185">Reference proteome</keyword>
<dbReference type="AlphaFoldDB" id="A0A7Y0FKT3"/>
<feature type="chain" id="PRO_5031464382" evidence="2">
    <location>
        <begin position="21"/>
        <end position="104"/>
    </location>
</feature>
<keyword evidence="2" id="KW-0732">Signal</keyword>
<feature type="region of interest" description="Disordered" evidence="1">
    <location>
        <begin position="39"/>
        <end position="104"/>
    </location>
</feature>
<protein>
    <submittedName>
        <fullName evidence="3">Uncharacterized protein</fullName>
    </submittedName>
</protein>
<gene>
    <name evidence="3" type="ORF">HHL22_00250</name>
</gene>
<dbReference type="EMBL" id="JABBGH010000001">
    <property type="protein sequence ID" value="NML63631.1"/>
    <property type="molecule type" value="Genomic_DNA"/>
</dbReference>